<dbReference type="InterPro" id="IPR050832">
    <property type="entry name" value="Bact_Acetyltransf"/>
</dbReference>
<sequence>MTFIRQATPDDVPTILPLVDSYWDFEEISGFEQERVAAQLTCLLSNPNLGAGWIAIVDGVAVGYLLAVHLFSLEYLGLTAEIDEFFVLPSQRGNGIGAKLLTVAESEFVQRGCTNMSLQLSRGNNSARDFYHSLGYADRPGYELLDKSLNC</sequence>
<name>A0ABW9G2A2_9GAMM</name>
<reference evidence="4 5" key="1">
    <citation type="journal article" date="2013" name="Int. J. Syst. Evol. Microbiol.">
        <title>Celerinatantimonas yamalensis sp. nov., a cold-adapted diazotrophic bacterium from a cold permafrost brine.</title>
        <authorList>
            <person name="Shcherbakova V."/>
            <person name="Chuvilskaya N."/>
            <person name="Rivkina E."/>
            <person name="Demidov N."/>
            <person name="Uchaeva V."/>
            <person name="Suetin S."/>
            <person name="Suzina N."/>
            <person name="Gilichinsky D."/>
        </authorList>
    </citation>
    <scope>NUCLEOTIDE SEQUENCE [LARGE SCALE GENOMIC DNA]</scope>
    <source>
        <strain evidence="4 5">C7</strain>
    </source>
</reference>
<dbReference type="InterPro" id="IPR016181">
    <property type="entry name" value="Acyl_CoA_acyltransferase"/>
</dbReference>
<evidence type="ECO:0000256" key="1">
    <source>
        <dbReference type="ARBA" id="ARBA00022679"/>
    </source>
</evidence>
<keyword evidence="1" id="KW-0808">Transferase</keyword>
<dbReference type="CDD" id="cd04301">
    <property type="entry name" value="NAT_SF"/>
    <property type="match status" value="1"/>
</dbReference>
<dbReference type="PROSITE" id="PS51186">
    <property type="entry name" value="GNAT"/>
    <property type="match status" value="1"/>
</dbReference>
<dbReference type="RefSeq" id="WP_408621951.1">
    <property type="nucleotide sequence ID" value="NZ_JBEQCT010000001.1"/>
</dbReference>
<dbReference type="InterPro" id="IPR000182">
    <property type="entry name" value="GNAT_dom"/>
</dbReference>
<evidence type="ECO:0000256" key="2">
    <source>
        <dbReference type="ARBA" id="ARBA00023315"/>
    </source>
</evidence>
<comment type="caution">
    <text evidence="4">The sequence shown here is derived from an EMBL/GenBank/DDBJ whole genome shotgun (WGS) entry which is preliminary data.</text>
</comment>
<evidence type="ECO:0000313" key="4">
    <source>
        <dbReference type="EMBL" id="MFM2483796.1"/>
    </source>
</evidence>
<proteinExistence type="predicted"/>
<dbReference type="Gene3D" id="3.40.630.30">
    <property type="match status" value="1"/>
</dbReference>
<dbReference type="EMBL" id="JBEQCT010000001">
    <property type="protein sequence ID" value="MFM2483796.1"/>
    <property type="molecule type" value="Genomic_DNA"/>
</dbReference>
<dbReference type="Proteomes" id="UP001629953">
    <property type="component" value="Unassembled WGS sequence"/>
</dbReference>
<keyword evidence="2" id="KW-0012">Acyltransferase</keyword>
<evidence type="ECO:0000313" key="5">
    <source>
        <dbReference type="Proteomes" id="UP001629953"/>
    </source>
</evidence>
<dbReference type="PANTHER" id="PTHR43877:SF2">
    <property type="entry name" value="AMINOALKYLPHOSPHONATE N-ACETYLTRANSFERASE-RELATED"/>
    <property type="match status" value="1"/>
</dbReference>
<organism evidence="4 5">
    <name type="scientific">Celerinatantimonas yamalensis</name>
    <dbReference type="NCBI Taxonomy" id="559956"/>
    <lineage>
        <taxon>Bacteria</taxon>
        <taxon>Pseudomonadati</taxon>
        <taxon>Pseudomonadota</taxon>
        <taxon>Gammaproteobacteria</taxon>
        <taxon>Celerinatantimonadaceae</taxon>
        <taxon>Celerinatantimonas</taxon>
    </lineage>
</organism>
<dbReference type="SUPFAM" id="SSF55729">
    <property type="entry name" value="Acyl-CoA N-acyltransferases (Nat)"/>
    <property type="match status" value="1"/>
</dbReference>
<protein>
    <submittedName>
        <fullName evidence="4">GNAT family N-acetyltransferase</fullName>
    </submittedName>
</protein>
<keyword evidence="5" id="KW-1185">Reference proteome</keyword>
<feature type="domain" description="N-acetyltransferase" evidence="3">
    <location>
        <begin position="2"/>
        <end position="150"/>
    </location>
</feature>
<dbReference type="PANTHER" id="PTHR43877">
    <property type="entry name" value="AMINOALKYLPHOSPHONATE N-ACETYLTRANSFERASE-RELATED-RELATED"/>
    <property type="match status" value="1"/>
</dbReference>
<dbReference type="Pfam" id="PF00583">
    <property type="entry name" value="Acetyltransf_1"/>
    <property type="match status" value="1"/>
</dbReference>
<gene>
    <name evidence="4" type="ORF">ABUE30_01710</name>
</gene>
<evidence type="ECO:0000259" key="3">
    <source>
        <dbReference type="PROSITE" id="PS51186"/>
    </source>
</evidence>
<accession>A0ABW9G2A2</accession>